<dbReference type="AlphaFoldDB" id="A0A8H6EBF0"/>
<comment type="caution">
    <text evidence="2">The sequence shown here is derived from an EMBL/GenBank/DDBJ whole genome shotgun (WGS) entry which is preliminary data.</text>
</comment>
<keyword evidence="1" id="KW-0472">Membrane</keyword>
<sequence>MISSPSENNSRLCCAPEQTRGWRPKSNFPGTGKLTSVYSGAIASKLFAVLAVVSMVHVALLAVRKPVTKYMRWNLALSKSARTSPGIVLILHEHLEILLWVGKSVLLHEITSRDHFPAFWSPMNLA</sequence>
<proteinExistence type="predicted"/>
<reference evidence="2 3" key="1">
    <citation type="submission" date="2019-04" db="EMBL/GenBank/DDBJ databases">
        <title>Aspergillus burnettii sp. nov., novel species from soil in southeast Queensland.</title>
        <authorList>
            <person name="Gilchrist C.L.M."/>
            <person name="Pitt J.I."/>
            <person name="Lange L."/>
            <person name="Lacey H.J."/>
            <person name="Vuong D."/>
            <person name="Midgley D.J."/>
            <person name="Greenfield P."/>
            <person name="Bradbury M."/>
            <person name="Lacey E."/>
            <person name="Busk P.K."/>
            <person name="Pilgaard B."/>
            <person name="Chooi Y.H."/>
            <person name="Piggott A.M."/>
        </authorList>
    </citation>
    <scope>NUCLEOTIDE SEQUENCE [LARGE SCALE GENOMIC DNA]</scope>
    <source>
        <strain evidence="2 3">FRR 5400</strain>
    </source>
</reference>
<accession>A0A8H6EBF0</accession>
<evidence type="ECO:0000256" key="1">
    <source>
        <dbReference type="SAM" id="Phobius"/>
    </source>
</evidence>
<keyword evidence="3" id="KW-1185">Reference proteome</keyword>
<feature type="transmembrane region" description="Helical" evidence="1">
    <location>
        <begin position="42"/>
        <end position="63"/>
    </location>
</feature>
<evidence type="ECO:0000313" key="3">
    <source>
        <dbReference type="Proteomes" id="UP000541154"/>
    </source>
</evidence>
<keyword evidence="1" id="KW-1133">Transmembrane helix</keyword>
<evidence type="ECO:0000313" key="2">
    <source>
        <dbReference type="EMBL" id="KAF5866401.1"/>
    </source>
</evidence>
<gene>
    <name evidence="2" type="ORF">ETB97_011951</name>
</gene>
<dbReference type="Proteomes" id="UP000541154">
    <property type="component" value="Unassembled WGS sequence"/>
</dbReference>
<dbReference type="EMBL" id="SPNV01000008">
    <property type="protein sequence ID" value="KAF5866401.1"/>
    <property type="molecule type" value="Genomic_DNA"/>
</dbReference>
<keyword evidence="1" id="KW-0812">Transmembrane</keyword>
<organism evidence="2 3">
    <name type="scientific">Petromyces alliaceus</name>
    <name type="common">Aspergillus alliaceus</name>
    <dbReference type="NCBI Taxonomy" id="209559"/>
    <lineage>
        <taxon>Eukaryota</taxon>
        <taxon>Fungi</taxon>
        <taxon>Dikarya</taxon>
        <taxon>Ascomycota</taxon>
        <taxon>Pezizomycotina</taxon>
        <taxon>Eurotiomycetes</taxon>
        <taxon>Eurotiomycetidae</taxon>
        <taxon>Eurotiales</taxon>
        <taxon>Aspergillaceae</taxon>
        <taxon>Aspergillus</taxon>
        <taxon>Aspergillus subgen. Circumdati</taxon>
    </lineage>
</organism>
<name>A0A8H6EBF0_PETAA</name>
<protein>
    <submittedName>
        <fullName evidence="2">Uncharacterized protein</fullName>
    </submittedName>
</protein>